<gene>
    <name evidence="1" type="ORF">C0Q70_14990</name>
</gene>
<dbReference type="AlphaFoldDB" id="A0A2T7NTK2"/>
<comment type="caution">
    <text evidence="1">The sequence shown here is derived from an EMBL/GenBank/DDBJ whole genome shotgun (WGS) entry which is preliminary data.</text>
</comment>
<dbReference type="EMBL" id="PZQS01000009">
    <property type="protein sequence ID" value="PVD24507.1"/>
    <property type="molecule type" value="Genomic_DNA"/>
</dbReference>
<reference evidence="1 2" key="1">
    <citation type="submission" date="2018-04" db="EMBL/GenBank/DDBJ databases">
        <title>The genome of golden apple snail Pomacea canaliculata provides insight into stress tolerance and invasive adaptation.</title>
        <authorList>
            <person name="Liu C."/>
            <person name="Liu B."/>
            <person name="Ren Y."/>
            <person name="Zhang Y."/>
            <person name="Wang H."/>
            <person name="Li S."/>
            <person name="Jiang F."/>
            <person name="Yin L."/>
            <person name="Zhang G."/>
            <person name="Qian W."/>
            <person name="Fan W."/>
        </authorList>
    </citation>
    <scope>NUCLEOTIDE SEQUENCE [LARGE SCALE GENOMIC DNA]</scope>
    <source>
        <strain evidence="1">SZHN2017</strain>
        <tissue evidence="1">Muscle</tissue>
    </source>
</reference>
<evidence type="ECO:0000313" key="2">
    <source>
        <dbReference type="Proteomes" id="UP000245119"/>
    </source>
</evidence>
<organism evidence="1 2">
    <name type="scientific">Pomacea canaliculata</name>
    <name type="common">Golden apple snail</name>
    <dbReference type="NCBI Taxonomy" id="400727"/>
    <lineage>
        <taxon>Eukaryota</taxon>
        <taxon>Metazoa</taxon>
        <taxon>Spiralia</taxon>
        <taxon>Lophotrochozoa</taxon>
        <taxon>Mollusca</taxon>
        <taxon>Gastropoda</taxon>
        <taxon>Caenogastropoda</taxon>
        <taxon>Architaenioglossa</taxon>
        <taxon>Ampullarioidea</taxon>
        <taxon>Ampullariidae</taxon>
        <taxon>Pomacea</taxon>
    </lineage>
</organism>
<evidence type="ECO:0000313" key="1">
    <source>
        <dbReference type="EMBL" id="PVD24507.1"/>
    </source>
</evidence>
<proteinExistence type="predicted"/>
<keyword evidence="2" id="KW-1185">Reference proteome</keyword>
<sequence>MNLINSFSFQLPEGQKMENLTASYSKEVLPPVNDVQVHFRVKQAATSDVKRGAGRVGWSEPIAALSINE</sequence>
<protein>
    <submittedName>
        <fullName evidence="1">Uncharacterized protein</fullName>
    </submittedName>
</protein>
<accession>A0A2T7NTK2</accession>
<dbReference type="Proteomes" id="UP000245119">
    <property type="component" value="Linkage Group LG9"/>
</dbReference>
<name>A0A2T7NTK2_POMCA</name>